<dbReference type="EMBL" id="BBRZ01000040">
    <property type="protein sequence ID" value="GAM56931.1"/>
    <property type="molecule type" value="Genomic_DNA"/>
</dbReference>
<dbReference type="SUPFAM" id="SSF47090">
    <property type="entry name" value="PGBD-like"/>
    <property type="match status" value="1"/>
</dbReference>
<evidence type="ECO:0000256" key="1">
    <source>
        <dbReference type="ARBA" id="ARBA00004752"/>
    </source>
</evidence>
<dbReference type="Gene3D" id="2.40.440.10">
    <property type="entry name" value="L,D-transpeptidase catalytic domain-like"/>
    <property type="match status" value="1"/>
</dbReference>
<dbReference type="GO" id="GO:0071555">
    <property type="term" value="P:cell wall organization"/>
    <property type="evidence" value="ECO:0007669"/>
    <property type="project" value="UniProtKB-UniRule"/>
</dbReference>
<dbReference type="Pfam" id="PF03734">
    <property type="entry name" value="YkuD"/>
    <property type="match status" value="1"/>
</dbReference>
<feature type="active site" description="Proton donor/acceptor" evidence="7">
    <location>
        <position position="429"/>
    </location>
</feature>
<dbReference type="Pfam" id="PF20142">
    <property type="entry name" value="Scaffold"/>
    <property type="match status" value="1"/>
</dbReference>
<name>A0A0B8NSV6_9VIBR</name>
<dbReference type="Gene3D" id="1.10.101.10">
    <property type="entry name" value="PGBD-like superfamily/PGBD"/>
    <property type="match status" value="1"/>
</dbReference>
<keyword evidence="4 7" id="KW-0133">Cell shape</keyword>
<comment type="caution">
    <text evidence="10">The sequence shown here is derived from an EMBL/GenBank/DDBJ whole genome shotgun (WGS) entry which is preliminary data.</text>
</comment>
<evidence type="ECO:0000256" key="8">
    <source>
        <dbReference type="SAM" id="SignalP"/>
    </source>
</evidence>
<dbReference type="InterPro" id="IPR038063">
    <property type="entry name" value="Transpep_catalytic_dom"/>
</dbReference>
<accession>A0A0B8NSV6</accession>
<evidence type="ECO:0000256" key="4">
    <source>
        <dbReference type="ARBA" id="ARBA00022960"/>
    </source>
</evidence>
<evidence type="ECO:0000256" key="5">
    <source>
        <dbReference type="ARBA" id="ARBA00022984"/>
    </source>
</evidence>
<dbReference type="GO" id="GO:0004180">
    <property type="term" value="F:carboxypeptidase activity"/>
    <property type="evidence" value="ECO:0007669"/>
    <property type="project" value="UniProtKB-ARBA"/>
</dbReference>
<dbReference type="InterPro" id="IPR036365">
    <property type="entry name" value="PGBD-like_sf"/>
</dbReference>
<keyword evidence="11" id="KW-1185">Reference proteome</keyword>
<comment type="pathway">
    <text evidence="1 7">Cell wall biogenesis; peptidoglycan biosynthesis.</text>
</comment>
<protein>
    <submittedName>
        <fullName evidence="10">L,D-transpeptidase ycbB</fullName>
    </submittedName>
</protein>
<feature type="signal peptide" evidence="8">
    <location>
        <begin position="1"/>
        <end position="23"/>
    </location>
</feature>
<dbReference type="AlphaFoldDB" id="A0A0B8NSV6"/>
<comment type="similarity">
    <text evidence="2">Belongs to the YkuD family.</text>
</comment>
<dbReference type="Pfam" id="PF01471">
    <property type="entry name" value="PG_binding_1"/>
    <property type="match status" value="1"/>
</dbReference>
<dbReference type="InterPro" id="IPR045380">
    <property type="entry name" value="LD_TPept_scaffold_dom"/>
</dbReference>
<sequence length="526" mass="61228">MVCFKRRLLSLLLASLCAMPLSASDKSMFHTLGWVNPNVELNGFLEYPALVQQVYRAHHHQLIWLQIEDQLLIEDMLEMLSLAELSPQFEQRLDALSQLRIQHNYFQYDLIATDTLLMIMSYRARLMENQETWLFGEGIPDLWSNPPQMELDALELAIDNNRLSQFLMQFGGSEPNYRAYQTAINYLQQRQDEASVDYESDTLIRVGEELPNRELLHIKLELAGLDLTTVDTQKEWYSRDLEKLVKQFQEQHGLQPDGIIGPNTIEWLNYPIAERIRRLALNAERSHLWPTQREALVLVNLPSFELNYFFRGDVAFSSKVIIGKKKRKTPMMAIKMDSMVLNPVWNVPPKIMREDIIPATRRNPEYLSSRGIQVIKGWSDPTIVDHNLIEWNKVNPRTFPYRMRQIPSSANALGAYKFNTPNRRAIYLHDTPSKHLFDKESRAFSSGCIRVQYADKFAHTLSDTQGFRKRNISPIDSDDNTRVALKRRIPVHLIYKTSWVEDGRIHFRDDVYGYDQSPKSSNLASR</sequence>
<keyword evidence="5 7" id="KW-0573">Peptidoglycan synthesis</keyword>
<evidence type="ECO:0000256" key="3">
    <source>
        <dbReference type="ARBA" id="ARBA00022679"/>
    </source>
</evidence>
<dbReference type="GO" id="GO:0008360">
    <property type="term" value="P:regulation of cell shape"/>
    <property type="evidence" value="ECO:0007669"/>
    <property type="project" value="UniProtKB-UniRule"/>
</dbReference>
<dbReference type="InterPro" id="IPR002477">
    <property type="entry name" value="Peptidoglycan-bd-like"/>
</dbReference>
<feature type="chain" id="PRO_5002122611" evidence="8">
    <location>
        <begin position="24"/>
        <end position="526"/>
    </location>
</feature>
<keyword evidence="6 7" id="KW-0961">Cell wall biogenesis/degradation</keyword>
<proteinExistence type="inferred from homology"/>
<evidence type="ECO:0000256" key="6">
    <source>
        <dbReference type="ARBA" id="ARBA00023316"/>
    </source>
</evidence>
<reference evidence="10 11" key="1">
    <citation type="submission" date="2015-01" db="EMBL/GenBank/DDBJ databases">
        <title>Vibrio sp. C1 JCM 19231 whole genome shotgun sequence.</title>
        <authorList>
            <person name="Sawabe T."/>
            <person name="Meirelles P."/>
            <person name="Feng G."/>
            <person name="Sayaka M."/>
            <person name="Hattori M."/>
            <person name="Ohkuma M."/>
        </authorList>
    </citation>
    <scope>NUCLEOTIDE SEQUENCE [LARGE SCALE GENOMIC DNA]</scope>
    <source>
        <strain evidence="11">JCM 19231</strain>
    </source>
</reference>
<gene>
    <name evidence="10" type="ORF">JCM19231_4464</name>
</gene>
<dbReference type="GO" id="GO:0009252">
    <property type="term" value="P:peptidoglycan biosynthetic process"/>
    <property type="evidence" value="ECO:0007669"/>
    <property type="project" value="UniProtKB-UniPathway"/>
</dbReference>
<evidence type="ECO:0000313" key="10">
    <source>
        <dbReference type="EMBL" id="GAM56931.1"/>
    </source>
</evidence>
<feature type="active site" description="Nucleophile" evidence="7">
    <location>
        <position position="448"/>
    </location>
</feature>
<dbReference type="InterPro" id="IPR005490">
    <property type="entry name" value="LD_TPept_cat_dom"/>
</dbReference>
<dbReference type="InterPro" id="IPR052905">
    <property type="entry name" value="LD-transpeptidase_YkuD-like"/>
</dbReference>
<keyword evidence="8" id="KW-0732">Signal</keyword>
<evidence type="ECO:0000259" key="9">
    <source>
        <dbReference type="PROSITE" id="PS52029"/>
    </source>
</evidence>
<dbReference type="InterPro" id="IPR036366">
    <property type="entry name" value="PGBDSf"/>
</dbReference>
<dbReference type="RefSeq" id="WP_261833185.1">
    <property type="nucleotide sequence ID" value="NZ_AP024881.1"/>
</dbReference>
<dbReference type="Proteomes" id="UP000031671">
    <property type="component" value="Unassembled WGS sequence"/>
</dbReference>
<dbReference type="PANTHER" id="PTHR41533">
    <property type="entry name" value="L,D-TRANSPEPTIDASE HI_1667-RELATED"/>
    <property type="match status" value="1"/>
</dbReference>
<organism evidence="10 11">
    <name type="scientific">Vibrio ishigakensis</name>
    <dbReference type="NCBI Taxonomy" id="1481914"/>
    <lineage>
        <taxon>Bacteria</taxon>
        <taxon>Pseudomonadati</taxon>
        <taxon>Pseudomonadota</taxon>
        <taxon>Gammaproteobacteria</taxon>
        <taxon>Vibrionales</taxon>
        <taxon>Vibrionaceae</taxon>
        <taxon>Vibrio</taxon>
    </lineage>
</organism>
<evidence type="ECO:0000256" key="7">
    <source>
        <dbReference type="PROSITE-ProRule" id="PRU01373"/>
    </source>
</evidence>
<reference evidence="10 11" key="2">
    <citation type="submission" date="2015-01" db="EMBL/GenBank/DDBJ databases">
        <authorList>
            <consortium name="NBRP consortium"/>
            <person name="Sawabe T."/>
            <person name="Meirelles P."/>
            <person name="Feng G."/>
            <person name="Sayaka M."/>
            <person name="Hattori M."/>
            <person name="Ohkuma M."/>
        </authorList>
    </citation>
    <scope>NUCLEOTIDE SEQUENCE [LARGE SCALE GENOMIC DNA]</scope>
    <source>
        <strain evidence="11">JCM 19231</strain>
    </source>
</reference>
<evidence type="ECO:0000256" key="2">
    <source>
        <dbReference type="ARBA" id="ARBA00005992"/>
    </source>
</evidence>
<feature type="domain" description="L,D-TPase catalytic" evidence="9">
    <location>
        <begin position="295"/>
        <end position="472"/>
    </location>
</feature>
<dbReference type="SUPFAM" id="SSF141523">
    <property type="entry name" value="L,D-transpeptidase catalytic domain-like"/>
    <property type="match status" value="1"/>
</dbReference>
<dbReference type="UniPathway" id="UPA00219"/>
<dbReference type="PANTHER" id="PTHR41533:SF1">
    <property type="entry name" value="L,D-TRANSPEPTIDASE YCBB-RELATED"/>
    <property type="match status" value="1"/>
</dbReference>
<dbReference type="PROSITE" id="PS52029">
    <property type="entry name" value="LD_TPASE"/>
    <property type="match status" value="1"/>
</dbReference>
<dbReference type="GO" id="GO:0016740">
    <property type="term" value="F:transferase activity"/>
    <property type="evidence" value="ECO:0007669"/>
    <property type="project" value="UniProtKB-KW"/>
</dbReference>
<dbReference type="CDD" id="cd16913">
    <property type="entry name" value="YkuD_like"/>
    <property type="match status" value="1"/>
</dbReference>
<evidence type="ECO:0000313" key="11">
    <source>
        <dbReference type="Proteomes" id="UP000031671"/>
    </source>
</evidence>
<keyword evidence="3" id="KW-0808">Transferase</keyword>